<keyword evidence="2" id="KW-0813">Transport</keyword>
<dbReference type="PANTHER" id="PTHR32409">
    <property type="entry name" value="MITOCHONDRIAL IMPORT RECEPTOR SUBUNIT TOM20-1-RELATED"/>
    <property type="match status" value="1"/>
</dbReference>
<dbReference type="PANTHER" id="PTHR32409:SF3">
    <property type="entry name" value="MITOCHONDRIAL IMPORT RECEPTOR SUBUNIT TOM20-1-RELATED"/>
    <property type="match status" value="1"/>
</dbReference>
<evidence type="ECO:0000256" key="1">
    <source>
        <dbReference type="ARBA" id="ARBA00004167"/>
    </source>
</evidence>
<evidence type="ECO:0000256" key="2">
    <source>
        <dbReference type="ARBA" id="ARBA00022448"/>
    </source>
</evidence>
<keyword evidence="7" id="KW-0802">TPR repeat</keyword>
<organism evidence="8 9">
    <name type="scientific">Neisseria dumasiana</name>
    <dbReference type="NCBI Taxonomy" id="1931275"/>
    <lineage>
        <taxon>Bacteria</taxon>
        <taxon>Pseudomonadati</taxon>
        <taxon>Pseudomonadota</taxon>
        <taxon>Betaproteobacteria</taxon>
        <taxon>Neisseriales</taxon>
        <taxon>Neisseriaceae</taxon>
        <taxon>Neisseria</taxon>
    </lineage>
</organism>
<dbReference type="SMART" id="SM00671">
    <property type="entry name" value="SEL1"/>
    <property type="match status" value="4"/>
</dbReference>
<gene>
    <name evidence="8" type="ORF">BV913_11630</name>
</gene>
<evidence type="ECO:0000313" key="9">
    <source>
        <dbReference type="Proteomes" id="UP000193346"/>
    </source>
</evidence>
<dbReference type="Proteomes" id="UP000193346">
    <property type="component" value="Unassembled WGS sequence"/>
</dbReference>
<protein>
    <recommendedName>
        <fullName evidence="10">Tetratricopeptide repeat protein</fullName>
    </recommendedName>
</protein>
<comment type="caution">
    <text evidence="8">The sequence shown here is derived from an EMBL/GenBank/DDBJ whole genome shotgun (WGS) entry which is preliminary data.</text>
</comment>
<dbReference type="EMBL" id="MTAC01000044">
    <property type="protein sequence ID" value="OSI28733.1"/>
    <property type="molecule type" value="Genomic_DNA"/>
</dbReference>
<keyword evidence="9" id="KW-1185">Reference proteome</keyword>
<feature type="repeat" description="TPR" evidence="7">
    <location>
        <begin position="3"/>
        <end position="36"/>
    </location>
</feature>
<dbReference type="InterPro" id="IPR010547">
    <property type="entry name" value="TOM20_imprt_rcpt"/>
</dbReference>
<name>A0ABX3WJJ2_9NEIS</name>
<dbReference type="PROSITE" id="PS50005">
    <property type="entry name" value="TPR"/>
    <property type="match status" value="1"/>
</dbReference>
<dbReference type="Gene3D" id="1.25.40.10">
    <property type="entry name" value="Tetratricopeptide repeat domain"/>
    <property type="match status" value="2"/>
</dbReference>
<comment type="subcellular location">
    <subcellularLocation>
        <location evidence="1">Membrane</location>
        <topology evidence="1">Single-pass membrane protein</topology>
    </subcellularLocation>
</comment>
<evidence type="ECO:0000256" key="5">
    <source>
        <dbReference type="ARBA" id="ARBA00022989"/>
    </source>
</evidence>
<dbReference type="Pfam" id="PF13432">
    <property type="entry name" value="TPR_16"/>
    <property type="match status" value="1"/>
</dbReference>
<dbReference type="SUPFAM" id="SSF81901">
    <property type="entry name" value="HCP-like"/>
    <property type="match status" value="1"/>
</dbReference>
<evidence type="ECO:0000256" key="6">
    <source>
        <dbReference type="ARBA" id="ARBA00023136"/>
    </source>
</evidence>
<dbReference type="InterPro" id="IPR006597">
    <property type="entry name" value="Sel1-like"/>
</dbReference>
<dbReference type="Pfam" id="PF13174">
    <property type="entry name" value="TPR_6"/>
    <property type="match status" value="2"/>
</dbReference>
<evidence type="ECO:0008006" key="10">
    <source>
        <dbReference type="Google" id="ProtNLM"/>
    </source>
</evidence>
<dbReference type="InterPro" id="IPR011990">
    <property type="entry name" value="TPR-like_helical_dom_sf"/>
</dbReference>
<evidence type="ECO:0000256" key="3">
    <source>
        <dbReference type="ARBA" id="ARBA00022692"/>
    </source>
</evidence>
<dbReference type="InterPro" id="IPR019734">
    <property type="entry name" value="TPR_rpt"/>
</dbReference>
<keyword evidence="3" id="KW-0812">Transmembrane</keyword>
<keyword evidence="4" id="KW-0653">Protein transport</keyword>
<evidence type="ECO:0000256" key="4">
    <source>
        <dbReference type="ARBA" id="ARBA00022927"/>
    </source>
</evidence>
<reference evidence="8 9" key="1">
    <citation type="submission" date="2017-01" db="EMBL/GenBank/DDBJ databases">
        <authorList>
            <person name="Wolfgang W.J."/>
            <person name="Cole J."/>
            <person name="Wroblewski D."/>
            <person name="Mcginnis J."/>
            <person name="Musser K.A."/>
        </authorList>
    </citation>
    <scope>NUCLEOTIDE SEQUENCE [LARGE SCALE GENOMIC DNA]</scope>
    <source>
        <strain evidence="8 9">93087</strain>
    </source>
</reference>
<evidence type="ECO:0000256" key="7">
    <source>
        <dbReference type="PROSITE-ProRule" id="PRU00339"/>
    </source>
</evidence>
<keyword evidence="5" id="KW-1133">Transmembrane helix</keyword>
<sequence>MSVSKLISEGRKLLDAGKYDEAIKKLNKALKNIPDKTKDIQNQVDALFWLGQCYFKQAIKTSDARQADERFDQAIKQFKESLNLAEKLDGQDGIQEQVYAQHWLGHCYMEQAIKASDARQADQRFEQAIEHFKGELDLAGKLEGQNGIQQHVYAQYWLGRCYMQQAIKTSDARQADERFDQAIKQFKESLNLAGKLDGQDGIQQHVYAQYWLGRCYMQQAIKTSDARQADERFDQAIKQFTESLNLAGKLDGQDGIQQQVYAQSWLGGCYFEQASKISDARQADQRFGQAIRHLKETLDLAAQLEDPNGIQQQVYAQKSLGYFLLEKNKKSKTVRENKNTIKNYFEQAKILCEKLLDETSKEEQITSIRRYEKELDFLAGDYNAYFDAKKEDIQKHLKLNSDLKEPVSSILAVLSIAPVEFNKPLAHYTKPFVCEKLLGIKQKEKDQPKIADKMRMNSSTYMNDPYEGKSLLDFCGIQDISLENKTEFSPHNAFFTCFSARVNDLNQFRLYGKVNDIEASGCCLVFNKRGNWVKEPDISASYPRLNDKNSFDNQETIKDTTTIQRPSEDLPLYQVAYIFYRDEYTKQDEYDVFGDIPEEKKPSFGIRLKPISNDKEWHNERKKQFEKALSSLFDYFNPNTIQANDEKQTNDEKEEQQIVSAYEKTEEQKQADQYALEYIRYLFKDYAFRDEEEFRLLQIEELGSEKVQYCHETNSAYVEYADICNKLDEVILGTNYERAGGEQKVEAFRYLLKKKLPHIKVSHSSLPINAALPARKP</sequence>
<proteinExistence type="predicted"/>
<evidence type="ECO:0000313" key="8">
    <source>
        <dbReference type="EMBL" id="OSI28733.1"/>
    </source>
</evidence>
<accession>A0ABX3WJJ2</accession>
<keyword evidence="6" id="KW-0472">Membrane</keyword>